<feature type="compositionally biased region" description="Polar residues" evidence="16">
    <location>
        <begin position="523"/>
        <end position="545"/>
    </location>
</feature>
<feature type="transmembrane region" description="Helical" evidence="17">
    <location>
        <begin position="219"/>
        <end position="245"/>
    </location>
</feature>
<keyword evidence="9" id="KW-0969">Cilium</keyword>
<dbReference type="SUPFAM" id="SSF81321">
    <property type="entry name" value="Family A G protein-coupled receptor-like"/>
    <property type="match status" value="1"/>
</dbReference>
<feature type="region of interest" description="Disordered" evidence="16">
    <location>
        <begin position="523"/>
        <end position="553"/>
    </location>
</feature>
<keyword evidence="6 17" id="KW-0812">Transmembrane</keyword>
<keyword evidence="12" id="KW-0675">Receptor</keyword>
<keyword evidence="8" id="KW-0297">G-protein coupled receptor</keyword>
<evidence type="ECO:0000256" key="9">
    <source>
        <dbReference type="ARBA" id="ARBA00023069"/>
    </source>
</evidence>
<dbReference type="OrthoDB" id="5980076at2759"/>
<dbReference type="GO" id="GO:0060170">
    <property type="term" value="C:ciliary membrane"/>
    <property type="evidence" value="ECO:0007669"/>
    <property type="project" value="UniProtKB-SubCell"/>
</dbReference>
<keyword evidence="20" id="KW-1185">Reference proteome</keyword>
<feature type="transmembrane region" description="Helical" evidence="17">
    <location>
        <begin position="95"/>
        <end position="119"/>
    </location>
</feature>
<evidence type="ECO:0000256" key="12">
    <source>
        <dbReference type="ARBA" id="ARBA00023170"/>
    </source>
</evidence>
<dbReference type="PROSITE" id="PS50262">
    <property type="entry name" value="G_PROTEIN_RECEP_F1_2"/>
    <property type="match status" value="1"/>
</dbReference>
<evidence type="ECO:0000256" key="11">
    <source>
        <dbReference type="ARBA" id="ARBA00023157"/>
    </source>
</evidence>
<feature type="region of interest" description="Disordered" evidence="16">
    <location>
        <begin position="586"/>
        <end position="670"/>
    </location>
</feature>
<accession>A0A8X6IG38</accession>
<feature type="region of interest" description="Disordered" evidence="16">
    <location>
        <begin position="257"/>
        <end position="284"/>
    </location>
</feature>
<feature type="compositionally biased region" description="Polar residues" evidence="16">
    <location>
        <begin position="261"/>
        <end position="281"/>
    </location>
</feature>
<evidence type="ECO:0000313" key="19">
    <source>
        <dbReference type="EMBL" id="GFS44382.1"/>
    </source>
</evidence>
<evidence type="ECO:0000256" key="13">
    <source>
        <dbReference type="ARBA" id="ARBA00023180"/>
    </source>
</evidence>
<comment type="similarity">
    <text evidence="3">Belongs to the G-protein coupled receptor 1 family.</text>
</comment>
<keyword evidence="10 17" id="KW-0472">Membrane</keyword>
<feature type="domain" description="G-protein coupled receptors family 1 profile" evidence="18">
    <location>
        <begin position="74"/>
        <end position="360"/>
    </location>
</feature>
<feature type="transmembrane region" description="Helical" evidence="17">
    <location>
        <begin position="343"/>
        <end position="362"/>
    </location>
</feature>
<evidence type="ECO:0000256" key="8">
    <source>
        <dbReference type="ARBA" id="ARBA00023040"/>
    </source>
</evidence>
<keyword evidence="4" id="KW-0217">Developmental protein</keyword>
<dbReference type="AlphaFoldDB" id="A0A8X6IG38"/>
<keyword evidence="7 17" id="KW-1133">Transmembrane helix</keyword>
<sequence>MEVSMGSDDPTDVSQWADDGDSFHNSTTILATSTQPGTLTPTIEPLIDSSSKDELSRYVQFTSLTLITAIGFISNVLVLLLFYKRPTLRTFSNRFVLNLSISHFWQSILILPSTVISIAADRWVMDEITCYISGFLCTTLNITSVLSLLLIALDRNCAVNSPLHYSMTITKKRTGFLIFLTWFIGALSGSPPFLGIGRIKYRPEWHMCTLDWTLNDPYSQTYACLLVVLGFMVPFLTTICVYASMFQAARNNSERARKHSVNSTSVETNLPDSQAKSGSVSQKKKCRRWSSGSNQFFGEEWKAVRTGMLVVSTFTLCWLPYFAVIFIEAYFDAKSMLPNYSTFMVVFCFSSACVINPYLYVFRNKNSRKHVKQILCPSNLNKNKKWIFHQASKDKENQAGVNPCILTASLENEGSEKVKALPALYQDIDGNWQVFSTSEEHSRDELDETVSNISDDDFFDSGMGSGQIPPSRRKHPKTGTNVHAIYNNSYNNRNFVLKGISHLTQANSSNRLMLFRLKTSLNRDSTSSDTTENCSMSLESNNSNEHQVESDISLPSRRGIGKYLFNTSEELWESRPAVTYHKRISSVAEDSTSSSEGKKNLSSFGSARRKSFIHSHMKNKKSSETTLSSNTSETLESSSTSTAKSSTTGSRPKLVRQVKTIQPPDDYGGT</sequence>
<comment type="caution">
    <text evidence="19">The sequence shown here is derived from an EMBL/GenBank/DDBJ whole genome shotgun (WGS) entry which is preliminary data.</text>
</comment>
<keyword evidence="11" id="KW-1015">Disulfide bond</keyword>
<comment type="subcellular location">
    <subcellularLocation>
        <location evidence="2">Cell membrane</location>
        <topology evidence="2">Multi-pass membrane protein</topology>
    </subcellularLocation>
    <subcellularLocation>
        <location evidence="1">Cell projection</location>
        <location evidence="1">Cilium membrane</location>
    </subcellularLocation>
</comment>
<evidence type="ECO:0000256" key="1">
    <source>
        <dbReference type="ARBA" id="ARBA00004309"/>
    </source>
</evidence>
<evidence type="ECO:0000256" key="16">
    <source>
        <dbReference type="SAM" id="MobiDB-lite"/>
    </source>
</evidence>
<evidence type="ECO:0000256" key="14">
    <source>
        <dbReference type="ARBA" id="ARBA00023224"/>
    </source>
</evidence>
<evidence type="ECO:0000256" key="7">
    <source>
        <dbReference type="ARBA" id="ARBA00022989"/>
    </source>
</evidence>
<keyword evidence="15" id="KW-0966">Cell projection</keyword>
<dbReference type="Proteomes" id="UP000887013">
    <property type="component" value="Unassembled WGS sequence"/>
</dbReference>
<evidence type="ECO:0000256" key="4">
    <source>
        <dbReference type="ARBA" id="ARBA00022473"/>
    </source>
</evidence>
<dbReference type="PRINTS" id="PR00237">
    <property type="entry name" value="GPCRRHODOPSN"/>
</dbReference>
<evidence type="ECO:0000259" key="18">
    <source>
        <dbReference type="PROSITE" id="PS50262"/>
    </source>
</evidence>
<dbReference type="Pfam" id="PF00001">
    <property type="entry name" value="7tm_1"/>
    <property type="match status" value="1"/>
</dbReference>
<evidence type="ECO:0000256" key="3">
    <source>
        <dbReference type="ARBA" id="ARBA00010663"/>
    </source>
</evidence>
<proteinExistence type="inferred from homology"/>
<dbReference type="InterPro" id="IPR017452">
    <property type="entry name" value="GPCR_Rhodpsn_7TM"/>
</dbReference>
<evidence type="ECO:0000313" key="20">
    <source>
        <dbReference type="Proteomes" id="UP000887013"/>
    </source>
</evidence>
<dbReference type="InterPro" id="IPR000276">
    <property type="entry name" value="GPCR_Rhodpsn"/>
</dbReference>
<evidence type="ECO:0000256" key="15">
    <source>
        <dbReference type="ARBA" id="ARBA00023273"/>
    </source>
</evidence>
<feature type="transmembrane region" description="Helical" evidence="17">
    <location>
        <begin position="131"/>
        <end position="153"/>
    </location>
</feature>
<dbReference type="GO" id="GO:0004930">
    <property type="term" value="F:G protein-coupled receptor activity"/>
    <property type="evidence" value="ECO:0007669"/>
    <property type="project" value="UniProtKB-KW"/>
</dbReference>
<dbReference type="Gene3D" id="1.20.1070.10">
    <property type="entry name" value="Rhodopsin 7-helix transmembrane proteins"/>
    <property type="match status" value="1"/>
</dbReference>
<feature type="transmembrane region" description="Helical" evidence="17">
    <location>
        <begin position="174"/>
        <end position="199"/>
    </location>
</feature>
<dbReference type="CDD" id="cd00637">
    <property type="entry name" value="7tm_classA_rhodopsin-like"/>
    <property type="match status" value="1"/>
</dbReference>
<feature type="transmembrane region" description="Helical" evidence="17">
    <location>
        <begin position="58"/>
        <end position="83"/>
    </location>
</feature>
<dbReference type="PANTHER" id="PTHR22752:SF10">
    <property type="entry name" value="G-PROTEIN COUPLED RECEPTOR 161"/>
    <property type="match status" value="1"/>
</dbReference>
<keyword evidence="13" id="KW-0325">Glycoprotein</keyword>
<evidence type="ECO:0000256" key="17">
    <source>
        <dbReference type="SAM" id="Phobius"/>
    </source>
</evidence>
<keyword evidence="5" id="KW-1003">Cell membrane</keyword>
<dbReference type="EMBL" id="BMAW01044406">
    <property type="protein sequence ID" value="GFS44382.1"/>
    <property type="molecule type" value="Genomic_DNA"/>
</dbReference>
<evidence type="ECO:0000256" key="10">
    <source>
        <dbReference type="ARBA" id="ARBA00023136"/>
    </source>
</evidence>
<feature type="compositionally biased region" description="Basic residues" evidence="16">
    <location>
        <begin position="607"/>
        <end position="620"/>
    </location>
</feature>
<dbReference type="PANTHER" id="PTHR22752">
    <property type="entry name" value="G PROTEIN-COUPLED RECEPTOR"/>
    <property type="match status" value="1"/>
</dbReference>
<dbReference type="SMART" id="SM01381">
    <property type="entry name" value="7TM_GPCR_Srsx"/>
    <property type="match status" value="1"/>
</dbReference>
<feature type="compositionally biased region" description="Low complexity" evidence="16">
    <location>
        <begin position="624"/>
        <end position="648"/>
    </location>
</feature>
<evidence type="ECO:0000256" key="5">
    <source>
        <dbReference type="ARBA" id="ARBA00022475"/>
    </source>
</evidence>
<feature type="transmembrane region" description="Helical" evidence="17">
    <location>
        <begin position="309"/>
        <end position="331"/>
    </location>
</feature>
<reference evidence="19" key="1">
    <citation type="submission" date="2020-08" db="EMBL/GenBank/DDBJ databases">
        <title>Multicomponent nature underlies the extraordinary mechanical properties of spider dragline silk.</title>
        <authorList>
            <person name="Kono N."/>
            <person name="Nakamura H."/>
            <person name="Mori M."/>
            <person name="Yoshida Y."/>
            <person name="Ohtoshi R."/>
            <person name="Malay A.D."/>
            <person name="Moran D.A.P."/>
            <person name="Tomita M."/>
            <person name="Numata K."/>
            <person name="Arakawa K."/>
        </authorList>
    </citation>
    <scope>NUCLEOTIDE SEQUENCE</scope>
</reference>
<name>A0A8X6IG38_NEPPI</name>
<feature type="compositionally biased region" description="Low complexity" evidence="16">
    <location>
        <begin position="586"/>
        <end position="595"/>
    </location>
</feature>
<gene>
    <name evidence="19" type="primary">OPN4</name>
    <name evidence="19" type="ORF">NPIL_386531</name>
</gene>
<evidence type="ECO:0000256" key="2">
    <source>
        <dbReference type="ARBA" id="ARBA00004651"/>
    </source>
</evidence>
<protein>
    <submittedName>
        <fullName evidence="19">Melanopsin</fullName>
    </submittedName>
</protein>
<organism evidence="19 20">
    <name type="scientific">Nephila pilipes</name>
    <name type="common">Giant wood spider</name>
    <name type="synonym">Nephila maculata</name>
    <dbReference type="NCBI Taxonomy" id="299642"/>
    <lineage>
        <taxon>Eukaryota</taxon>
        <taxon>Metazoa</taxon>
        <taxon>Ecdysozoa</taxon>
        <taxon>Arthropoda</taxon>
        <taxon>Chelicerata</taxon>
        <taxon>Arachnida</taxon>
        <taxon>Araneae</taxon>
        <taxon>Araneomorphae</taxon>
        <taxon>Entelegynae</taxon>
        <taxon>Araneoidea</taxon>
        <taxon>Nephilidae</taxon>
        <taxon>Nephila</taxon>
    </lineage>
</organism>
<evidence type="ECO:0000256" key="6">
    <source>
        <dbReference type="ARBA" id="ARBA00022692"/>
    </source>
</evidence>
<keyword evidence="14" id="KW-0807">Transducer</keyword>